<dbReference type="Proteomes" id="UP000800200">
    <property type="component" value="Unassembled WGS sequence"/>
</dbReference>
<proteinExistence type="predicted"/>
<name>A0A6A6EAZ0_9PEZI</name>
<evidence type="ECO:0000256" key="1">
    <source>
        <dbReference type="SAM" id="MobiDB-lite"/>
    </source>
</evidence>
<organism evidence="2 3">
    <name type="scientific">Zopfia rhizophila CBS 207.26</name>
    <dbReference type="NCBI Taxonomy" id="1314779"/>
    <lineage>
        <taxon>Eukaryota</taxon>
        <taxon>Fungi</taxon>
        <taxon>Dikarya</taxon>
        <taxon>Ascomycota</taxon>
        <taxon>Pezizomycotina</taxon>
        <taxon>Dothideomycetes</taxon>
        <taxon>Dothideomycetes incertae sedis</taxon>
        <taxon>Zopfiaceae</taxon>
        <taxon>Zopfia</taxon>
    </lineage>
</organism>
<feature type="compositionally biased region" description="Polar residues" evidence="1">
    <location>
        <begin position="1"/>
        <end position="11"/>
    </location>
</feature>
<protein>
    <submittedName>
        <fullName evidence="2">Uncharacterized protein</fullName>
    </submittedName>
</protein>
<dbReference type="AlphaFoldDB" id="A0A6A6EAZ0"/>
<accession>A0A6A6EAZ0</accession>
<evidence type="ECO:0000313" key="3">
    <source>
        <dbReference type="Proteomes" id="UP000800200"/>
    </source>
</evidence>
<gene>
    <name evidence="2" type="ORF">K469DRAFT_74830</name>
</gene>
<feature type="region of interest" description="Disordered" evidence="1">
    <location>
        <begin position="42"/>
        <end position="67"/>
    </location>
</feature>
<reference evidence="2" key="1">
    <citation type="journal article" date="2020" name="Stud. Mycol.">
        <title>101 Dothideomycetes genomes: a test case for predicting lifestyles and emergence of pathogens.</title>
        <authorList>
            <person name="Haridas S."/>
            <person name="Albert R."/>
            <person name="Binder M."/>
            <person name="Bloem J."/>
            <person name="Labutti K."/>
            <person name="Salamov A."/>
            <person name="Andreopoulos B."/>
            <person name="Baker S."/>
            <person name="Barry K."/>
            <person name="Bills G."/>
            <person name="Bluhm B."/>
            <person name="Cannon C."/>
            <person name="Castanera R."/>
            <person name="Culley D."/>
            <person name="Daum C."/>
            <person name="Ezra D."/>
            <person name="Gonzalez J."/>
            <person name="Henrissat B."/>
            <person name="Kuo A."/>
            <person name="Liang C."/>
            <person name="Lipzen A."/>
            <person name="Lutzoni F."/>
            <person name="Magnuson J."/>
            <person name="Mondo S."/>
            <person name="Nolan M."/>
            <person name="Ohm R."/>
            <person name="Pangilinan J."/>
            <person name="Park H.-J."/>
            <person name="Ramirez L."/>
            <person name="Alfaro M."/>
            <person name="Sun H."/>
            <person name="Tritt A."/>
            <person name="Yoshinaga Y."/>
            <person name="Zwiers L.-H."/>
            <person name="Turgeon B."/>
            <person name="Goodwin S."/>
            <person name="Spatafora J."/>
            <person name="Crous P."/>
            <person name="Grigoriev I."/>
        </authorList>
    </citation>
    <scope>NUCLEOTIDE SEQUENCE</scope>
    <source>
        <strain evidence="2">CBS 207.26</strain>
    </source>
</reference>
<feature type="region of interest" description="Disordered" evidence="1">
    <location>
        <begin position="1"/>
        <end position="20"/>
    </location>
</feature>
<sequence length="175" mass="20267">MIPGCNLTQRAVDSDPVVPPSKIGLETNRDFTFESREIVLEDRSRASNRSRKHENPNGSNGEQPGCRYRGTFKRKYELQRHMKKHAKRRSTHVQSTTVTVKAHADDDICHSPVPECKMEPLPLDLMTLHAHYRDHDQVNRNLWCSLVRKRQCLLKECRLDRRFGGSETPTKPLHC</sequence>
<dbReference type="EMBL" id="ML994622">
    <property type="protein sequence ID" value="KAF2189021.1"/>
    <property type="molecule type" value="Genomic_DNA"/>
</dbReference>
<keyword evidence="3" id="KW-1185">Reference proteome</keyword>
<dbReference type="OrthoDB" id="3939438at2759"/>
<evidence type="ECO:0000313" key="2">
    <source>
        <dbReference type="EMBL" id="KAF2189021.1"/>
    </source>
</evidence>